<accession>A0A392UQY5</accession>
<name>A0A392UQY5_9FABA</name>
<dbReference type="EMBL" id="LXQA010866486">
    <property type="protein sequence ID" value="MCI74730.1"/>
    <property type="molecule type" value="Genomic_DNA"/>
</dbReference>
<reference evidence="1 2" key="1">
    <citation type="journal article" date="2018" name="Front. Plant Sci.">
        <title>Red Clover (Trifolium pratense) and Zigzag Clover (T. medium) - A Picture of Genomic Similarities and Differences.</title>
        <authorList>
            <person name="Dluhosova J."/>
            <person name="Istvanek J."/>
            <person name="Nedelnik J."/>
            <person name="Repkova J."/>
        </authorList>
    </citation>
    <scope>NUCLEOTIDE SEQUENCE [LARGE SCALE GENOMIC DNA]</scope>
    <source>
        <strain evidence="2">cv. 10/8</strain>
        <tissue evidence="1">Leaf</tissue>
    </source>
</reference>
<keyword evidence="2" id="KW-1185">Reference proteome</keyword>
<dbReference type="InterPro" id="IPR027417">
    <property type="entry name" value="P-loop_NTPase"/>
</dbReference>
<feature type="non-terminal residue" evidence="1">
    <location>
        <position position="41"/>
    </location>
</feature>
<dbReference type="Proteomes" id="UP000265520">
    <property type="component" value="Unassembled WGS sequence"/>
</dbReference>
<proteinExistence type="predicted"/>
<protein>
    <submittedName>
        <fullName evidence="1">ABC transporter C family member 12-like</fullName>
    </submittedName>
</protein>
<dbReference type="SUPFAM" id="SSF52540">
    <property type="entry name" value="P-loop containing nucleoside triphosphate hydrolases"/>
    <property type="match status" value="1"/>
</dbReference>
<organism evidence="1 2">
    <name type="scientific">Trifolium medium</name>
    <dbReference type="NCBI Taxonomy" id="97028"/>
    <lineage>
        <taxon>Eukaryota</taxon>
        <taxon>Viridiplantae</taxon>
        <taxon>Streptophyta</taxon>
        <taxon>Embryophyta</taxon>
        <taxon>Tracheophyta</taxon>
        <taxon>Spermatophyta</taxon>
        <taxon>Magnoliopsida</taxon>
        <taxon>eudicotyledons</taxon>
        <taxon>Gunneridae</taxon>
        <taxon>Pentapetalae</taxon>
        <taxon>rosids</taxon>
        <taxon>fabids</taxon>
        <taxon>Fabales</taxon>
        <taxon>Fabaceae</taxon>
        <taxon>Papilionoideae</taxon>
        <taxon>50 kb inversion clade</taxon>
        <taxon>NPAAA clade</taxon>
        <taxon>Hologalegina</taxon>
        <taxon>IRL clade</taxon>
        <taxon>Trifolieae</taxon>
        <taxon>Trifolium</taxon>
    </lineage>
</organism>
<sequence length="41" mass="4665">MLIIAHRLNTVIDCNRILLLDAGKVLEYNSPEKLLQNEETA</sequence>
<dbReference type="AlphaFoldDB" id="A0A392UQY5"/>
<dbReference type="Gene3D" id="3.40.50.300">
    <property type="entry name" value="P-loop containing nucleotide triphosphate hydrolases"/>
    <property type="match status" value="1"/>
</dbReference>
<comment type="caution">
    <text evidence="1">The sequence shown here is derived from an EMBL/GenBank/DDBJ whole genome shotgun (WGS) entry which is preliminary data.</text>
</comment>
<evidence type="ECO:0000313" key="1">
    <source>
        <dbReference type="EMBL" id="MCI74730.1"/>
    </source>
</evidence>
<evidence type="ECO:0000313" key="2">
    <source>
        <dbReference type="Proteomes" id="UP000265520"/>
    </source>
</evidence>